<dbReference type="EMBL" id="SWJZ01000005">
    <property type="protein sequence ID" value="TKD26457.1"/>
    <property type="molecule type" value="Genomic_DNA"/>
</dbReference>
<proteinExistence type="predicted"/>
<evidence type="ECO:0000256" key="1">
    <source>
        <dbReference type="SAM" id="MobiDB-lite"/>
    </source>
</evidence>
<evidence type="ECO:0000313" key="3">
    <source>
        <dbReference type="Proteomes" id="UP000310597"/>
    </source>
</evidence>
<feature type="region of interest" description="Disordered" evidence="1">
    <location>
        <begin position="1"/>
        <end position="29"/>
    </location>
</feature>
<dbReference type="AlphaFoldDB" id="A0A4U1K326"/>
<comment type="caution">
    <text evidence="2">The sequence shown here is derived from an EMBL/GenBank/DDBJ whole genome shotgun (WGS) entry which is preliminary data.</text>
</comment>
<sequence length="114" mass="12944">MAKKFDDVQPGDQLEMPAHRGAKIWGGRDERDPDRVVQIGIVTDRWFDPVDQKEYVGVALLRRGGVYGPPTRKHTILGLATNGWRPASRDWIAWVKERDEAVEVGKVVPLKKSR</sequence>
<accession>A0A4U1K326</accession>
<gene>
    <name evidence="2" type="ORF">FBT96_00640</name>
</gene>
<dbReference type="Proteomes" id="UP000310597">
    <property type="component" value="Unassembled WGS sequence"/>
</dbReference>
<dbReference type="RefSeq" id="WP_136904473.1">
    <property type="nucleotide sequence ID" value="NZ_SWJZ01000005.1"/>
</dbReference>
<evidence type="ECO:0000313" key="2">
    <source>
        <dbReference type="EMBL" id="TKD26457.1"/>
    </source>
</evidence>
<name>A0A4U1K326_RHOCA</name>
<reference evidence="2 3" key="1">
    <citation type="submission" date="2019-04" db="EMBL/GenBank/DDBJ databases">
        <title>Draft Whole-Genome sequence of the purple photosynthetic bacterium Rhodobacter capsulatus SP108 with an indigenous class A beta-lactamase.</title>
        <authorList>
            <person name="Robertson S."/>
            <person name="Meyer T.E."/>
            <person name="Kyndt J.A."/>
        </authorList>
    </citation>
    <scope>NUCLEOTIDE SEQUENCE [LARGE SCALE GENOMIC DNA]</scope>
    <source>
        <strain evidence="2 3">SP108</strain>
    </source>
</reference>
<organism evidence="2 3">
    <name type="scientific">Rhodobacter capsulatus</name>
    <name type="common">Rhodopseudomonas capsulata</name>
    <dbReference type="NCBI Taxonomy" id="1061"/>
    <lineage>
        <taxon>Bacteria</taxon>
        <taxon>Pseudomonadati</taxon>
        <taxon>Pseudomonadota</taxon>
        <taxon>Alphaproteobacteria</taxon>
        <taxon>Rhodobacterales</taxon>
        <taxon>Rhodobacter group</taxon>
        <taxon>Rhodobacter</taxon>
    </lineage>
</organism>
<protein>
    <submittedName>
        <fullName evidence="2">Uncharacterized protein</fullName>
    </submittedName>
</protein>